<reference evidence="6 7" key="1">
    <citation type="journal article" date="2019" name="G3 (Bethesda)">
        <title>Sequencing of a Wild Apple (Malus baccata) Genome Unravels the Differences Between Cultivated and Wild Apple Species Regarding Disease Resistance and Cold Tolerance.</title>
        <authorList>
            <person name="Chen X."/>
        </authorList>
    </citation>
    <scope>NUCLEOTIDE SEQUENCE [LARGE SCALE GENOMIC DNA]</scope>
    <source>
        <strain evidence="7">cv. Shandingzi</strain>
        <tissue evidence="6">Leaves</tissue>
    </source>
</reference>
<dbReference type="GO" id="GO:0098552">
    <property type="term" value="C:side of membrane"/>
    <property type="evidence" value="ECO:0007669"/>
    <property type="project" value="UniProtKB-KW"/>
</dbReference>
<keyword evidence="7" id="KW-1185">Reference proteome</keyword>
<dbReference type="FunFam" id="2.30.180.10:FF:000008">
    <property type="entry name" value="Fasciclin-like arabinogalactan protein 10"/>
    <property type="match status" value="1"/>
</dbReference>
<dbReference type="PANTHER" id="PTHR32077">
    <property type="entry name" value="FASCICLIN-LIKE ARABINOGALACTAN PROTEIN"/>
    <property type="match status" value="1"/>
</dbReference>
<accession>A0A540M105</accession>
<organism evidence="6 7">
    <name type="scientific">Malus baccata</name>
    <name type="common">Siberian crab apple</name>
    <name type="synonym">Pyrus baccata</name>
    <dbReference type="NCBI Taxonomy" id="106549"/>
    <lineage>
        <taxon>Eukaryota</taxon>
        <taxon>Viridiplantae</taxon>
        <taxon>Streptophyta</taxon>
        <taxon>Embryophyta</taxon>
        <taxon>Tracheophyta</taxon>
        <taxon>Spermatophyta</taxon>
        <taxon>Magnoliopsida</taxon>
        <taxon>eudicotyledons</taxon>
        <taxon>Gunneridae</taxon>
        <taxon>Pentapetalae</taxon>
        <taxon>rosids</taxon>
        <taxon>fabids</taxon>
        <taxon>Rosales</taxon>
        <taxon>Rosaceae</taxon>
        <taxon>Amygdaloideae</taxon>
        <taxon>Maleae</taxon>
        <taxon>Malus</taxon>
    </lineage>
</organism>
<evidence type="ECO:0000256" key="2">
    <source>
        <dbReference type="ARBA" id="ARBA00022475"/>
    </source>
</evidence>
<dbReference type="Proteomes" id="UP000315295">
    <property type="component" value="Unassembled WGS sequence"/>
</dbReference>
<comment type="caution">
    <text evidence="6">The sequence shown here is derived from an EMBL/GenBank/DDBJ whole genome shotgun (WGS) entry which is preliminary data.</text>
</comment>
<sequence length="143" mass="15653">MSQSPTPAPAELNITGIMSGHGCKVFIDKFLANSNAFKTYDDNVDGGLTLFCLMDDVFKAFLPKFKNLIVAGKTTVLEYHGILVYQSMLMLRSNNGLMNILATDNASKFDFTVQNDGQQVTLKTKVVTARITGTLIDEQPLAI</sequence>
<protein>
    <recommendedName>
        <fullName evidence="8">FAS1 domain-containing protein</fullName>
    </recommendedName>
</protein>
<dbReference type="PANTHER" id="PTHR32077:SF86">
    <property type="entry name" value="FAS1 DOMAIN-CONTAINING PROTEIN SELMODRAFT_448915"/>
    <property type="match status" value="1"/>
</dbReference>
<keyword evidence="2" id="KW-1003">Cell membrane</keyword>
<dbReference type="InterPro" id="IPR036378">
    <property type="entry name" value="FAS1_dom_sf"/>
</dbReference>
<dbReference type="SUPFAM" id="SSF82153">
    <property type="entry name" value="FAS1 domain"/>
    <property type="match status" value="1"/>
</dbReference>
<name>A0A540M105_MALBA</name>
<evidence type="ECO:0000256" key="4">
    <source>
        <dbReference type="ARBA" id="ARBA00022729"/>
    </source>
</evidence>
<keyword evidence="5" id="KW-0472">Membrane</keyword>
<dbReference type="GO" id="GO:0009834">
    <property type="term" value="P:plant-type secondary cell wall biogenesis"/>
    <property type="evidence" value="ECO:0007669"/>
    <property type="project" value="TreeGrafter"/>
</dbReference>
<evidence type="ECO:0000256" key="1">
    <source>
        <dbReference type="ARBA" id="ARBA00004609"/>
    </source>
</evidence>
<comment type="subcellular location">
    <subcellularLocation>
        <location evidence="1">Cell membrane</location>
        <topology evidence="1">Lipid-anchor</topology>
        <topology evidence="1">GPI-anchor</topology>
    </subcellularLocation>
</comment>
<evidence type="ECO:0008006" key="8">
    <source>
        <dbReference type="Google" id="ProtNLM"/>
    </source>
</evidence>
<keyword evidence="3" id="KW-0336">GPI-anchor</keyword>
<dbReference type="AlphaFoldDB" id="A0A540M105"/>
<gene>
    <name evidence="6" type="ORF">C1H46_022220</name>
</gene>
<evidence type="ECO:0000256" key="3">
    <source>
        <dbReference type="ARBA" id="ARBA00022622"/>
    </source>
</evidence>
<evidence type="ECO:0000256" key="5">
    <source>
        <dbReference type="ARBA" id="ARBA00023136"/>
    </source>
</evidence>
<dbReference type="GO" id="GO:0005886">
    <property type="term" value="C:plasma membrane"/>
    <property type="evidence" value="ECO:0007669"/>
    <property type="project" value="UniProtKB-SubCell"/>
</dbReference>
<dbReference type="STRING" id="106549.A0A540M105"/>
<keyword evidence="3" id="KW-0325">Glycoprotein</keyword>
<evidence type="ECO:0000313" key="6">
    <source>
        <dbReference type="EMBL" id="TQD92182.1"/>
    </source>
</evidence>
<dbReference type="EMBL" id="VIEB01000398">
    <property type="protein sequence ID" value="TQD92182.1"/>
    <property type="molecule type" value="Genomic_DNA"/>
</dbReference>
<dbReference type="InterPro" id="IPR045003">
    <property type="entry name" value="FLA_A"/>
</dbReference>
<proteinExistence type="predicted"/>
<keyword evidence="3" id="KW-0449">Lipoprotein</keyword>
<keyword evidence="4" id="KW-0732">Signal</keyword>
<evidence type="ECO:0000313" key="7">
    <source>
        <dbReference type="Proteomes" id="UP000315295"/>
    </source>
</evidence>